<dbReference type="EMBL" id="GU474834">
    <property type="protein sequence ID" value="ADI16303.1"/>
    <property type="molecule type" value="Genomic_DNA"/>
</dbReference>
<protein>
    <submittedName>
        <fullName evidence="1">Uncharacterized protein</fullName>
    </submittedName>
</protein>
<dbReference type="AlphaFoldDB" id="E0XPG2"/>
<evidence type="ECO:0000313" key="1">
    <source>
        <dbReference type="EMBL" id="ADI16303.1"/>
    </source>
</evidence>
<reference evidence="1" key="1">
    <citation type="journal article" date="2011" name="Environ. Microbiol.">
        <title>Time-series analyses of Monterey Bay coastal microbial picoplankton using a 'genome proxy' microarray.</title>
        <authorList>
            <person name="Rich V.I."/>
            <person name="Pham V.D."/>
            <person name="Eppley J."/>
            <person name="Shi Y."/>
            <person name="DeLong E.F."/>
        </authorList>
    </citation>
    <scope>NUCLEOTIDE SEQUENCE</scope>
</reference>
<name>E0XPG2_9BACT</name>
<sequence length="126" mass="14284">MLLAALLVAKTMAAGAETPSIECDGQQYSFENGLFGATAKKLTGAEWQDFCVTENPETLSQELIMREDEIWCLSYHHITPDTQPFARQSWMLNIEISTLQIADYVRRNGGWQRQSQRRIKCQMPAG</sequence>
<proteinExistence type="predicted"/>
<accession>E0XPG2</accession>
<organism evidence="1">
    <name type="scientific">uncultured bacterium HF0070_11A08</name>
    <dbReference type="NCBI Taxonomy" id="710812"/>
    <lineage>
        <taxon>Bacteria</taxon>
        <taxon>environmental samples</taxon>
    </lineage>
</organism>